<dbReference type="Gene3D" id="2.60.40.1120">
    <property type="entry name" value="Carboxypeptidase-like, regulatory domain"/>
    <property type="match status" value="1"/>
</dbReference>
<evidence type="ECO:0000313" key="6">
    <source>
        <dbReference type="Proteomes" id="UP001304300"/>
    </source>
</evidence>
<keyword evidence="2" id="KW-0964">Secreted</keyword>
<organism evidence="5 6">
    <name type="scientific">Rubellicoccus peritrichatus</name>
    <dbReference type="NCBI Taxonomy" id="3080537"/>
    <lineage>
        <taxon>Bacteria</taxon>
        <taxon>Pseudomonadati</taxon>
        <taxon>Verrucomicrobiota</taxon>
        <taxon>Opitutia</taxon>
        <taxon>Puniceicoccales</taxon>
        <taxon>Cerasicoccaceae</taxon>
        <taxon>Rubellicoccus</taxon>
    </lineage>
</organism>
<evidence type="ECO:0000256" key="1">
    <source>
        <dbReference type="ARBA" id="ARBA00004613"/>
    </source>
</evidence>
<sequence length="2304" mass="248821">MTNPSPSIRRFRRTAALKPYRLGLLAIAFGLSAKLCAVTVDLGSIRFQVDDANSSLAGSVYTFTDEVLIGYAPTGSEAFRPLIRIDGTVEVNTSNTGNFTVQQPYTLYGISADQTKLESLAEYTGPGSETWAVSDLTTNGFDINSGETLSVQLYQLVVSQIQLSNPDDVADTSDTALVVKGPITFSHDGNLITFFQGELGWMTVNYNSALEPQPIADFVRFGVTTATWNLHGLQNLANFDNVDFKQRTISNGGPNNSVNGILYTLAGSATVTIDGMTYDVRLEDFWDQIDPYFDGGLAFLDDQPYETILTIYGNSFQMAGSTFSVTDIMYEGQSVPAYALLVYDYNSQTYQLVGSFYINGSSVAQTFGEGEEASLVLGLNSEGVMTVQSFTAKPAGNVPFNGLTFNLDNLTTTSGPNNTTLYTGTSTVSYADQSFDIEIGTDGLAIGQDGNGNQIVESLTAEVNSDFELYGTDYTVDPDNPLTFVFDTDSQTFQLYGDATLEIVGTSTDVSLGDVDNPGLVIANGTTQSHSFTIATDGELNLGGITITPDDSGLTFSYSATDNTYGTAGGATLTFLDSSVGVSFEADGDAGFVMQVGSDGKLALVSLNAKVSADFTLAGMTFATDQDAGLNFVYDSDDGDYKFYGTADLSLGSSSYEVDFGDEDTPGVEVSNGDVTSLSLTIASDNTLSFHGLTITPDENGFGFTYSEDDDTYSVTGGATASFEDQSFGISLSTAGGNAGLVMKSDGSLVSLDTQVEADFEVYGVSFTVDMDNPLSFIFDSDATEYTLYGSASIDFHNGTEPEEIAVVLGDADTPGLVIDSGTLSSFNFGIQADLTYDGVVIEIGSAAEAFTFVYNPSESLYESYGEVSISYDDTGSVLDVMLGDADAPGIVLSSNDSNQLTLENLNATVSGSFSVDSLDFQVDALTLIYSKRTDYYEIDGTVKVAIESNMLSATFGYDVVEDDGTTTSYPGMRIKDGDLVGVDFIITESISIAGITMDTTDDGIGFSHTGIQDYYYGFGGIKIAFGDQDVEFDAGNYESPGIILSADSTTNAMELEFLLISVSGNLNFYGIELVPDDLTVNYSKLGDSEYNFASNIFEIYGDVTVGVDGVDVSAFLGTKDNPGFTFVDGALEGLDLGISESITLSGLTIETTGDFLGFSYSETSDSYEVFGGLSVSFDGQTLGVQAGTSDQPGMQLVGDEKNHMILQYLDATLTADFSLYGIDINLGDDGVTFVYNEMSDLYEVYGDVDITIEGDEIEAFLGDADTPGFEIEGGTVESVDIGVSTDISLGGFEFKSPEDNPLTITYTADNTTYTVFGQAELDSLWDTIITLGDSDNPGIEIIDNKWDIENLDIEVDKINLGFAQIQKVEVDYSRDSDTDDIIVDMTLDVYIPEFEGDIDATVDTDNGKITSIFLEYKAVGSSEGIEILDTGVDIAELSVSLENLDQPADLIFDGTIGLEFGGQIGIGGTDATLSYIEGEVYVDSTKLTLNDKVFFGAYEDGDDWKSLIFEATAEMSLDWADDIYTLDSDLYLPTDYGIKIEENLIFSKEYIILQSKAEVRVPDSIPLIGGDELGEIDFDLLIDLTENSNGTGNAINSFAAAWVDLNLLFTTEEVGIKYTFHDGSFDYLNSSDVNYLQGQVATAVADAQNGGPTFIAKSFAFDIPEGATSFMISLDWTARHEGSSDTIILPSVWIDEVIAPTNDPARILNDQVSFDRVVYSMDDSAYVINNPPIDQFTSREPGSSDAMELTHSSGVKIISEGSYKMDTFDSSKVDSFYKLEKGKGVLHIAYPERINGQKVEVTFSQPHVSIYYDYADPSIDIESVTLNDSNSDTSGSEDILFGGTTLPINLKYFSDVAFVNETNISLYVDTDNTDYDGTAVSTFVDYQYGGSNTDVSQTLDWKIENINQDPTQEYYIYAQINNNNQKIAYSDYFGPYKITPSIYGRVYDSNSGKNLKGLRVYLDLNGDLDYDALTDRSTISNSNGHYVFDNVPEGTVSVGVIIPYGYESNEASQDIVTTTYISGKSVEVDFDINQLDSISGYVFEDTNSDGIFDDNESGIQGVQLFLDQNNNDTYDASTDIKTITNDKGFWRFYEVEVDTSYDVHILAYPSQLSTSDKSFITVDTTTVSIPDTGSSIPASSELATASVFLATSSPQYTEFGDNNIGVFPGAVDQVRDRRYMTYVLSYFPDSVAGLAGLSLDPDNDGLSNKIEQLLNTDPLTANTSPIPIISIGDPDLGSPGDDSLILVEYNLVASYRYEVQASSDLQTWETIDSFRATETEPVILEINTDLGSEQAFFRIRVSD</sequence>
<dbReference type="SUPFAM" id="SSF117074">
    <property type="entry name" value="Hypothetical protein PA1324"/>
    <property type="match status" value="1"/>
</dbReference>
<dbReference type="Proteomes" id="UP001304300">
    <property type="component" value="Chromosome"/>
</dbReference>
<protein>
    <submittedName>
        <fullName evidence="5">SdrD B-like domain-containing protein</fullName>
    </submittedName>
</protein>
<dbReference type="GO" id="GO:0005576">
    <property type="term" value="C:extracellular region"/>
    <property type="evidence" value="ECO:0007669"/>
    <property type="project" value="UniProtKB-SubCell"/>
</dbReference>
<dbReference type="KEGG" id="puo:RZN69_05670"/>
<keyword evidence="3" id="KW-0732">Signal</keyword>
<evidence type="ECO:0000256" key="2">
    <source>
        <dbReference type="ARBA" id="ARBA00022525"/>
    </source>
</evidence>
<dbReference type="InterPro" id="IPR013783">
    <property type="entry name" value="Ig-like_fold"/>
</dbReference>
<dbReference type="SUPFAM" id="SSF49478">
    <property type="entry name" value="Cna protein B-type domain"/>
    <property type="match status" value="1"/>
</dbReference>
<evidence type="ECO:0000256" key="3">
    <source>
        <dbReference type="ARBA" id="ARBA00022729"/>
    </source>
</evidence>
<name>A0AAQ3QUN5_9BACT</name>
<dbReference type="InterPro" id="IPR033764">
    <property type="entry name" value="Sdr_B"/>
</dbReference>
<feature type="domain" description="SD-repeat containing protein B" evidence="4">
    <location>
        <begin position="2038"/>
        <end position="2118"/>
    </location>
</feature>
<comment type="subcellular location">
    <subcellularLocation>
        <location evidence="1">Secreted</location>
    </subcellularLocation>
</comment>
<dbReference type="Pfam" id="PF17210">
    <property type="entry name" value="SdrD_B"/>
    <property type="match status" value="1"/>
</dbReference>
<dbReference type="EMBL" id="CP136920">
    <property type="protein sequence ID" value="WOO42571.1"/>
    <property type="molecule type" value="Genomic_DNA"/>
</dbReference>
<evidence type="ECO:0000259" key="4">
    <source>
        <dbReference type="Pfam" id="PF17210"/>
    </source>
</evidence>
<accession>A0AAQ3QUN5</accession>
<dbReference type="Gene3D" id="2.60.40.10">
    <property type="entry name" value="Immunoglobulins"/>
    <property type="match status" value="1"/>
</dbReference>
<keyword evidence="6" id="KW-1185">Reference proteome</keyword>
<dbReference type="RefSeq" id="WP_317835094.1">
    <property type="nucleotide sequence ID" value="NZ_CP136920.1"/>
</dbReference>
<proteinExistence type="predicted"/>
<reference evidence="5 6" key="1">
    <citation type="submission" date="2023-10" db="EMBL/GenBank/DDBJ databases">
        <title>Rubellicoccus peritrichatus gen. nov., sp. nov., isolated from an algae of coral reef tank.</title>
        <authorList>
            <person name="Luo J."/>
        </authorList>
    </citation>
    <scope>NUCLEOTIDE SEQUENCE [LARGE SCALE GENOMIC DNA]</scope>
    <source>
        <strain evidence="5 6">CR14</strain>
    </source>
</reference>
<evidence type="ECO:0000313" key="5">
    <source>
        <dbReference type="EMBL" id="WOO42571.1"/>
    </source>
</evidence>
<gene>
    <name evidence="5" type="ORF">RZN69_05670</name>
</gene>